<dbReference type="OrthoDB" id="2146345at2"/>
<dbReference type="EMBL" id="FWFD01000005">
    <property type="protein sequence ID" value="SLM84922.1"/>
    <property type="molecule type" value="Genomic_DNA"/>
</dbReference>
<accession>A0A1X6WL07</accession>
<sequence length="62" mass="7475">MEEKNYIDLIENLLTEKIEEIYVEKEDFFLFRDAWLNHPEKDKIIGEAILGGKVIYRKESEK</sequence>
<keyword evidence="2" id="KW-1185">Reference proteome</keyword>
<evidence type="ECO:0000313" key="1">
    <source>
        <dbReference type="EMBL" id="SLM84922.1"/>
    </source>
</evidence>
<reference evidence="2" key="1">
    <citation type="submission" date="2017-02" db="EMBL/GenBank/DDBJ databases">
        <authorList>
            <person name="Dridi B."/>
        </authorList>
    </citation>
    <scope>NUCLEOTIDE SEQUENCE [LARGE SCALE GENOMIC DNA]</scope>
    <source>
        <strain evidence="2">bH819</strain>
    </source>
</reference>
<evidence type="ECO:0000313" key="2">
    <source>
        <dbReference type="Proteomes" id="UP000195918"/>
    </source>
</evidence>
<gene>
    <name evidence="1" type="ORF">FM121_02425</name>
</gene>
<dbReference type="AlphaFoldDB" id="A0A1X6WL07"/>
<proteinExistence type="predicted"/>
<organism evidence="1 2">
    <name type="scientific">Vagococcus fluvialis bH819</name>
    <dbReference type="NCBI Taxonomy" id="1255619"/>
    <lineage>
        <taxon>Bacteria</taxon>
        <taxon>Bacillati</taxon>
        <taxon>Bacillota</taxon>
        <taxon>Bacilli</taxon>
        <taxon>Lactobacillales</taxon>
        <taxon>Enterococcaceae</taxon>
        <taxon>Vagococcus</taxon>
    </lineage>
</organism>
<protein>
    <submittedName>
        <fullName evidence="1">Uncharacterized protein</fullName>
    </submittedName>
</protein>
<dbReference type="Proteomes" id="UP000195918">
    <property type="component" value="Unassembled WGS sequence"/>
</dbReference>
<dbReference type="RefSeq" id="WP_086950569.1">
    <property type="nucleotide sequence ID" value="NZ_FWFD01000005.1"/>
</dbReference>
<name>A0A1X6WL07_9ENTE</name>